<keyword evidence="5" id="KW-1185">Reference proteome</keyword>
<feature type="transmembrane region" description="Helical" evidence="2">
    <location>
        <begin position="155"/>
        <end position="173"/>
    </location>
</feature>
<name>A0A543BT95_9ACTN</name>
<reference evidence="4 5" key="1">
    <citation type="submission" date="2019-06" db="EMBL/GenBank/DDBJ databases">
        <title>Sequencing the genomes of 1000 actinobacteria strains.</title>
        <authorList>
            <person name="Klenk H.-P."/>
        </authorList>
    </citation>
    <scope>NUCLEOTIDE SEQUENCE [LARGE SCALE GENOMIC DNA]</scope>
    <source>
        <strain evidence="4 5">DSM 102200</strain>
    </source>
</reference>
<keyword evidence="2" id="KW-1133">Transmembrane helix</keyword>
<dbReference type="Pfam" id="PF00892">
    <property type="entry name" value="EamA"/>
    <property type="match status" value="2"/>
</dbReference>
<evidence type="ECO:0000313" key="4">
    <source>
        <dbReference type="EMBL" id="TQL88030.1"/>
    </source>
</evidence>
<keyword evidence="2" id="KW-0812">Transmembrane</keyword>
<feature type="domain" description="EamA" evidence="3">
    <location>
        <begin position="9"/>
        <end position="144"/>
    </location>
</feature>
<dbReference type="PANTHER" id="PTHR22911:SF79">
    <property type="entry name" value="MOBA-LIKE NTP TRANSFERASE DOMAIN-CONTAINING PROTEIN"/>
    <property type="match status" value="1"/>
</dbReference>
<dbReference type="GO" id="GO:0016020">
    <property type="term" value="C:membrane"/>
    <property type="evidence" value="ECO:0007669"/>
    <property type="project" value="InterPro"/>
</dbReference>
<feature type="transmembrane region" description="Helical" evidence="2">
    <location>
        <begin position="252"/>
        <end position="274"/>
    </location>
</feature>
<organism evidence="4 5">
    <name type="scientific">Actinoallomurus bryophytorum</name>
    <dbReference type="NCBI Taxonomy" id="1490222"/>
    <lineage>
        <taxon>Bacteria</taxon>
        <taxon>Bacillati</taxon>
        <taxon>Actinomycetota</taxon>
        <taxon>Actinomycetes</taxon>
        <taxon>Streptosporangiales</taxon>
        <taxon>Thermomonosporaceae</taxon>
        <taxon>Actinoallomurus</taxon>
    </lineage>
</organism>
<keyword evidence="2" id="KW-0472">Membrane</keyword>
<proteinExistence type="inferred from homology"/>
<dbReference type="InterPro" id="IPR000620">
    <property type="entry name" value="EamA_dom"/>
</dbReference>
<sequence>MEAARVKAWGLGFGVFSSVAFGTSGAFGKALIGAGMSPLQASWTRVAGATVVLVPVMLALRWRVAGAAVRRCWRVLLLNGLMGVAGCQSFYFVAASRLPVGVAILLEFTGPVLVVAWTRFVLRTSLPRSAAVGVGISLIGLSCVVEVWSGLRLDLLGVLAGLGAAACQAAFFLSAERASGQIDPLVMTAAGFSIATVALVFVAPPWHIPWHVLTSDVAVGRHTPPGWLLLVLLVLVSTVAAYITSVAAVQRLSAAIAGAVGYVEAVGAALFAWLTLGEHLSPVQLAGGVIVLAGAFVAQRSVASHEPAAGEMAAMELAGVTSTADERSRTT</sequence>
<feature type="transmembrane region" description="Helical" evidence="2">
    <location>
        <begin position="226"/>
        <end position="245"/>
    </location>
</feature>
<comment type="caution">
    <text evidence="4">The sequence shown here is derived from an EMBL/GenBank/DDBJ whole genome shotgun (WGS) entry which is preliminary data.</text>
</comment>
<dbReference type="InterPro" id="IPR037185">
    <property type="entry name" value="EmrE-like"/>
</dbReference>
<gene>
    <name evidence="4" type="ORF">FB559_8642</name>
</gene>
<dbReference type="AlphaFoldDB" id="A0A543BT95"/>
<evidence type="ECO:0000256" key="1">
    <source>
        <dbReference type="ARBA" id="ARBA00007362"/>
    </source>
</evidence>
<dbReference type="Proteomes" id="UP000316096">
    <property type="component" value="Unassembled WGS sequence"/>
</dbReference>
<dbReference type="SUPFAM" id="SSF103481">
    <property type="entry name" value="Multidrug resistance efflux transporter EmrE"/>
    <property type="match status" value="2"/>
</dbReference>
<dbReference type="PANTHER" id="PTHR22911">
    <property type="entry name" value="ACYL-MALONYL CONDENSING ENZYME-RELATED"/>
    <property type="match status" value="1"/>
</dbReference>
<feature type="transmembrane region" description="Helical" evidence="2">
    <location>
        <begin position="100"/>
        <end position="122"/>
    </location>
</feature>
<feature type="transmembrane region" description="Helical" evidence="2">
    <location>
        <begin position="280"/>
        <end position="298"/>
    </location>
</feature>
<comment type="similarity">
    <text evidence="1">Belongs to the EamA transporter family.</text>
</comment>
<dbReference type="OrthoDB" id="154915at2"/>
<evidence type="ECO:0000256" key="2">
    <source>
        <dbReference type="SAM" id="Phobius"/>
    </source>
</evidence>
<accession>A0A543BT95</accession>
<dbReference type="EMBL" id="VFOZ01000003">
    <property type="protein sequence ID" value="TQL88030.1"/>
    <property type="molecule type" value="Genomic_DNA"/>
</dbReference>
<evidence type="ECO:0000259" key="3">
    <source>
        <dbReference type="Pfam" id="PF00892"/>
    </source>
</evidence>
<feature type="transmembrane region" description="Helical" evidence="2">
    <location>
        <begin position="129"/>
        <end position="149"/>
    </location>
</feature>
<feature type="transmembrane region" description="Helical" evidence="2">
    <location>
        <begin position="185"/>
        <end position="206"/>
    </location>
</feature>
<dbReference type="RefSeq" id="WP_141963745.1">
    <property type="nucleotide sequence ID" value="NZ_VFOZ01000003.1"/>
</dbReference>
<evidence type="ECO:0000313" key="5">
    <source>
        <dbReference type="Proteomes" id="UP000316096"/>
    </source>
</evidence>
<protein>
    <submittedName>
        <fullName evidence="4">Threonine/homoserine efflux transporter RhtA</fullName>
    </submittedName>
</protein>
<feature type="transmembrane region" description="Helical" evidence="2">
    <location>
        <begin position="72"/>
        <end position="94"/>
    </location>
</feature>
<feature type="domain" description="EamA" evidence="3">
    <location>
        <begin position="156"/>
        <end position="297"/>
    </location>
</feature>
<feature type="transmembrane region" description="Helical" evidence="2">
    <location>
        <begin position="42"/>
        <end position="60"/>
    </location>
</feature>